<dbReference type="EMBL" id="MN739154">
    <property type="protein sequence ID" value="QHS91010.1"/>
    <property type="molecule type" value="Genomic_DNA"/>
</dbReference>
<dbReference type="AlphaFoldDB" id="A0A6C0BG26"/>
<reference evidence="1" key="1">
    <citation type="journal article" date="2020" name="Nature">
        <title>Giant virus diversity and host interactions through global metagenomics.</title>
        <authorList>
            <person name="Schulz F."/>
            <person name="Roux S."/>
            <person name="Paez-Espino D."/>
            <person name="Jungbluth S."/>
            <person name="Walsh D.A."/>
            <person name="Denef V.J."/>
            <person name="McMahon K.D."/>
            <person name="Konstantinidis K.T."/>
            <person name="Eloe-Fadrosh E.A."/>
            <person name="Kyrpides N.C."/>
            <person name="Woyke T."/>
        </authorList>
    </citation>
    <scope>NUCLEOTIDE SEQUENCE</scope>
    <source>
        <strain evidence="1">GVMAG-M-3300013004-44</strain>
    </source>
</reference>
<name>A0A6C0BG26_9ZZZZ</name>
<accession>A0A6C0BG26</accession>
<sequence length="231" mass="26492">MASESINTCLINWVTEQQRTPGCIRQIKELVEAQPPTTLTLYRGHTGGEAVIYDAEWWSTSSSKTVANSEFSKKSGSQFMIHVMNVPVLDVNRYANENGFLTDLKEYASECEYILLGGGTFYNSPNMTSVGFRDDNDGKYSTWYRIEPRAHVFTNEEVIRRALNRVSGMEDMINDDNDLNPYINDLLLTKGQKDTIMKHILSTKNVKNGGTRRKRCKHSKRHSRRLKAYMY</sequence>
<organism evidence="1">
    <name type="scientific">viral metagenome</name>
    <dbReference type="NCBI Taxonomy" id="1070528"/>
    <lineage>
        <taxon>unclassified sequences</taxon>
        <taxon>metagenomes</taxon>
        <taxon>organismal metagenomes</taxon>
    </lineage>
</organism>
<proteinExistence type="predicted"/>
<protein>
    <submittedName>
        <fullName evidence="1">Uncharacterized protein</fullName>
    </submittedName>
</protein>
<evidence type="ECO:0000313" key="1">
    <source>
        <dbReference type="EMBL" id="QHS91010.1"/>
    </source>
</evidence>